<protein>
    <submittedName>
        <fullName evidence="3">Helix-turn-helix transcriptional regulator</fullName>
    </submittedName>
</protein>
<dbReference type="InterPro" id="IPR001387">
    <property type="entry name" value="Cro/C1-type_HTH"/>
</dbReference>
<reference evidence="3 4" key="1">
    <citation type="submission" date="2023-05" db="EMBL/GenBank/DDBJ databases">
        <title>Lithophilousrod everest ZFBP1038 complete genpme.</title>
        <authorList>
            <person name="Tian M."/>
        </authorList>
    </citation>
    <scope>NUCLEOTIDE SEQUENCE [LARGE SCALE GENOMIC DNA]</scope>
    <source>
        <strain evidence="3 4">ZFBP1038</strain>
    </source>
</reference>
<gene>
    <name evidence="3" type="ORF">LWF01_03995</name>
</gene>
<feature type="domain" description="HTH cro/C1-type" evidence="2">
    <location>
        <begin position="14"/>
        <end position="68"/>
    </location>
</feature>
<evidence type="ECO:0000259" key="2">
    <source>
        <dbReference type="PROSITE" id="PS50943"/>
    </source>
</evidence>
<dbReference type="Gene3D" id="1.10.260.40">
    <property type="entry name" value="lambda repressor-like DNA-binding domains"/>
    <property type="match status" value="1"/>
</dbReference>
<dbReference type="Proteomes" id="UP001209083">
    <property type="component" value="Chromosome"/>
</dbReference>
<dbReference type="InterPro" id="IPR010982">
    <property type="entry name" value="Lambda_DNA-bd_dom_sf"/>
</dbReference>
<dbReference type="PANTHER" id="PTHR46797">
    <property type="entry name" value="HTH-TYPE TRANSCRIPTIONAL REGULATOR"/>
    <property type="match status" value="1"/>
</dbReference>
<dbReference type="PROSITE" id="PS50943">
    <property type="entry name" value="HTH_CROC1"/>
    <property type="match status" value="1"/>
</dbReference>
<dbReference type="SUPFAM" id="SSF47413">
    <property type="entry name" value="lambda repressor-like DNA-binding domains"/>
    <property type="match status" value="1"/>
</dbReference>
<evidence type="ECO:0000256" key="1">
    <source>
        <dbReference type="ARBA" id="ARBA00023125"/>
    </source>
</evidence>
<evidence type="ECO:0000313" key="4">
    <source>
        <dbReference type="Proteomes" id="UP001209083"/>
    </source>
</evidence>
<evidence type="ECO:0000313" key="3">
    <source>
        <dbReference type="EMBL" id="WGW12944.1"/>
    </source>
</evidence>
<dbReference type="CDD" id="cd00093">
    <property type="entry name" value="HTH_XRE"/>
    <property type="match status" value="1"/>
</dbReference>
<accession>A0ABY8QX38</accession>
<keyword evidence="1" id="KW-0238">DNA-binding</keyword>
<sequence>MTMLLLREILGDALRRIRVEQKRSLREVAGTARVSVPYLSEIERGRKEVSSEILAAICRALHLDLRSLLSELRFQEEATVITLRSSGDIAAVGSQRRPVSGNAVLRAA</sequence>
<dbReference type="PANTHER" id="PTHR46797:SF1">
    <property type="entry name" value="METHYLPHOSPHONATE SYNTHASE"/>
    <property type="match status" value="1"/>
</dbReference>
<keyword evidence="4" id="KW-1185">Reference proteome</keyword>
<organism evidence="3 4">
    <name type="scientific">Saxibacter everestensis</name>
    <dbReference type="NCBI Taxonomy" id="2909229"/>
    <lineage>
        <taxon>Bacteria</taxon>
        <taxon>Bacillati</taxon>
        <taxon>Actinomycetota</taxon>
        <taxon>Actinomycetes</taxon>
        <taxon>Micrococcales</taxon>
        <taxon>Brevibacteriaceae</taxon>
        <taxon>Saxibacter</taxon>
    </lineage>
</organism>
<name>A0ABY8QX38_9MICO</name>
<dbReference type="InterPro" id="IPR050807">
    <property type="entry name" value="TransReg_Diox_bact_type"/>
</dbReference>
<dbReference type="RefSeq" id="WP_349639752.1">
    <property type="nucleotide sequence ID" value="NZ_CP090958.1"/>
</dbReference>
<dbReference type="EMBL" id="CP090958">
    <property type="protein sequence ID" value="WGW12944.1"/>
    <property type="molecule type" value="Genomic_DNA"/>
</dbReference>
<dbReference type="SMART" id="SM00530">
    <property type="entry name" value="HTH_XRE"/>
    <property type="match status" value="1"/>
</dbReference>
<proteinExistence type="predicted"/>
<dbReference type="Pfam" id="PF13560">
    <property type="entry name" value="HTH_31"/>
    <property type="match status" value="1"/>
</dbReference>